<dbReference type="Proteomes" id="UP000276991">
    <property type="component" value="Unassembled WGS sequence"/>
</dbReference>
<dbReference type="EMBL" id="UPTC01000154">
    <property type="protein sequence ID" value="VBB26882.1"/>
    <property type="molecule type" value="Genomic_DNA"/>
</dbReference>
<name>A0A498SA31_ACAVI</name>
<keyword evidence="4" id="KW-0342">GTP-binding</keyword>
<proteinExistence type="inferred from homology"/>
<comment type="similarity">
    <text evidence="1">Belongs to the tubulin family.</text>
</comment>
<organism evidence="6 7">
    <name type="scientific">Acanthocheilonema viteae</name>
    <name type="common">Filarial nematode worm</name>
    <name type="synonym">Dipetalonema viteae</name>
    <dbReference type="NCBI Taxonomy" id="6277"/>
    <lineage>
        <taxon>Eukaryota</taxon>
        <taxon>Metazoa</taxon>
        <taxon>Ecdysozoa</taxon>
        <taxon>Nematoda</taxon>
        <taxon>Chromadorea</taxon>
        <taxon>Rhabditida</taxon>
        <taxon>Spirurina</taxon>
        <taxon>Spiruromorpha</taxon>
        <taxon>Filarioidea</taxon>
        <taxon>Onchocercidae</taxon>
        <taxon>Acanthocheilonema</taxon>
    </lineage>
</organism>
<dbReference type="Pfam" id="PF00091">
    <property type="entry name" value="Tubulin"/>
    <property type="match status" value="1"/>
</dbReference>
<dbReference type="InterPro" id="IPR003008">
    <property type="entry name" value="Tubulin_FtsZ_GTPase"/>
</dbReference>
<dbReference type="Gene3D" id="3.40.50.1440">
    <property type="entry name" value="Tubulin/FtsZ, GTPase domain"/>
    <property type="match status" value="1"/>
</dbReference>
<dbReference type="SUPFAM" id="SSF52490">
    <property type="entry name" value="Tubulin nucleotide-binding domain-like"/>
    <property type="match status" value="1"/>
</dbReference>
<protein>
    <recommendedName>
        <fullName evidence="5">Tubulin/FtsZ GTPase domain-containing protein</fullName>
    </recommendedName>
</protein>
<dbReference type="InterPro" id="IPR036525">
    <property type="entry name" value="Tubulin/FtsZ_GTPase_sf"/>
</dbReference>
<evidence type="ECO:0000313" key="6">
    <source>
        <dbReference type="EMBL" id="VBB26882.1"/>
    </source>
</evidence>
<keyword evidence="3" id="KW-0547">Nucleotide-binding</keyword>
<evidence type="ECO:0000256" key="2">
    <source>
        <dbReference type="ARBA" id="ARBA00022701"/>
    </source>
</evidence>
<evidence type="ECO:0000256" key="3">
    <source>
        <dbReference type="ARBA" id="ARBA00022741"/>
    </source>
</evidence>
<dbReference type="OrthoDB" id="1662883at2759"/>
<evidence type="ECO:0000259" key="5">
    <source>
        <dbReference type="Pfam" id="PF00091"/>
    </source>
</evidence>
<keyword evidence="2" id="KW-0493">Microtubule</keyword>
<dbReference type="InterPro" id="IPR000217">
    <property type="entry name" value="Tubulin"/>
</dbReference>
<reference evidence="6 7" key="1">
    <citation type="submission" date="2018-08" db="EMBL/GenBank/DDBJ databases">
        <authorList>
            <person name="Laetsch R D."/>
            <person name="Stevens L."/>
            <person name="Kumar S."/>
            <person name="Blaxter L. M."/>
        </authorList>
    </citation>
    <scope>NUCLEOTIDE SEQUENCE [LARGE SCALE GENOMIC DNA]</scope>
</reference>
<feature type="domain" description="Tubulin/FtsZ GTPase" evidence="5">
    <location>
        <begin position="31"/>
        <end position="93"/>
    </location>
</feature>
<dbReference type="PRINTS" id="PR01161">
    <property type="entry name" value="TUBULIN"/>
</dbReference>
<evidence type="ECO:0000256" key="1">
    <source>
        <dbReference type="ARBA" id="ARBA00009636"/>
    </source>
</evidence>
<dbReference type="GO" id="GO:0005525">
    <property type="term" value="F:GTP binding"/>
    <property type="evidence" value="ECO:0007669"/>
    <property type="project" value="UniProtKB-KW"/>
</dbReference>
<dbReference type="GO" id="GO:0005874">
    <property type="term" value="C:microtubule"/>
    <property type="evidence" value="ECO:0007669"/>
    <property type="project" value="UniProtKB-KW"/>
</dbReference>
<dbReference type="GO" id="GO:0007017">
    <property type="term" value="P:microtubule-based process"/>
    <property type="evidence" value="ECO:0007669"/>
    <property type="project" value="InterPro"/>
</dbReference>
<evidence type="ECO:0000256" key="4">
    <source>
        <dbReference type="ARBA" id="ARBA00023134"/>
    </source>
</evidence>
<evidence type="ECO:0000313" key="7">
    <source>
        <dbReference type="Proteomes" id="UP000276991"/>
    </source>
</evidence>
<dbReference type="AlphaFoldDB" id="A0A498SA31"/>
<sequence length="105" mass="11857">MIAEEHGTGPNGTYSGTSELQLERIKVFRISTLIIAKISEQYPNRLTATFSTFLPEEMLAVMVQSYNTILFIQQLAESVNATYYIDNESFHGIDCLLSNDFIIMP</sequence>
<keyword evidence="7" id="KW-1185">Reference proteome</keyword>
<dbReference type="STRING" id="6277.A0A498SA31"/>
<accession>A0A498SA31</accession>
<gene>
    <name evidence="6" type="ORF">NAV_LOCUS1712</name>
</gene>